<keyword evidence="2" id="KW-0732">Signal</keyword>
<accession>A0A0F8WXM8</accession>
<feature type="non-terminal residue" evidence="6">
    <location>
        <position position="362"/>
    </location>
</feature>
<dbReference type="InterPro" id="IPR050810">
    <property type="entry name" value="Bact_Secretion_Sys_Channel"/>
</dbReference>
<dbReference type="InterPro" id="IPR005644">
    <property type="entry name" value="NolW-like"/>
</dbReference>
<proteinExistence type="predicted"/>
<dbReference type="AlphaFoldDB" id="A0A0F8WXM8"/>
<keyword evidence="3" id="KW-0472">Membrane</keyword>
<dbReference type="EMBL" id="LAZR01062501">
    <property type="protein sequence ID" value="KKK61383.1"/>
    <property type="molecule type" value="Genomic_DNA"/>
</dbReference>
<feature type="domain" description="NolW-like" evidence="5">
    <location>
        <begin position="120"/>
        <end position="191"/>
    </location>
</feature>
<feature type="domain" description="NolW-like" evidence="5">
    <location>
        <begin position="199"/>
        <end position="271"/>
    </location>
</feature>
<feature type="domain" description="NolW-like" evidence="5">
    <location>
        <begin position="28"/>
        <end position="113"/>
    </location>
</feature>
<dbReference type="InterPro" id="IPR038591">
    <property type="entry name" value="NolW-like_sf"/>
</dbReference>
<evidence type="ECO:0000256" key="3">
    <source>
        <dbReference type="ARBA" id="ARBA00023136"/>
    </source>
</evidence>
<feature type="non-terminal residue" evidence="6">
    <location>
        <position position="1"/>
    </location>
</feature>
<keyword evidence="4" id="KW-0175">Coiled coil</keyword>
<dbReference type="GO" id="GO:0016020">
    <property type="term" value="C:membrane"/>
    <property type="evidence" value="ECO:0007669"/>
    <property type="project" value="UniProtKB-SubCell"/>
</dbReference>
<sequence>VTAPADAMAVIEELIPKLDAPDVNVQITKIVELQNADPAEVAQALNAALAGQSAAPPQRGRWGRVMTPANTTAMKGRNVLVVAARSARAVLLTGETEDVAFAEKLIKQIDQRPNIEKATVKTFPVKHAKVEDLARVLIETIGQTRRGRPGASSVPTRISADKNANALVVSAAADVLERIEELLVQLDVAEANKEAITIEIVTLKNAKADQLAQALNSAQTGQAGRRGPRGAPDETDLVRVTADVASNSLLLTGRPARIEETKLLITQLDAGSAELTSTMQIFRLKQAKASELVPVLQQILVPKAQQRSFSPWQRRGGGGATQQPDIRIAAQDKANAIVVHDTNAYLIPALCWTAVNLDWEWK</sequence>
<feature type="coiled-coil region" evidence="4">
    <location>
        <begin position="172"/>
        <end position="206"/>
    </location>
</feature>
<reference evidence="6" key="1">
    <citation type="journal article" date="2015" name="Nature">
        <title>Complex archaea that bridge the gap between prokaryotes and eukaryotes.</title>
        <authorList>
            <person name="Spang A."/>
            <person name="Saw J.H."/>
            <person name="Jorgensen S.L."/>
            <person name="Zaremba-Niedzwiedzka K."/>
            <person name="Martijn J."/>
            <person name="Lind A.E."/>
            <person name="van Eijk R."/>
            <person name="Schleper C."/>
            <person name="Guy L."/>
            <person name="Ettema T.J."/>
        </authorList>
    </citation>
    <scope>NUCLEOTIDE SEQUENCE</scope>
</reference>
<comment type="subcellular location">
    <subcellularLocation>
        <location evidence="1">Membrane</location>
    </subcellularLocation>
</comment>
<dbReference type="Pfam" id="PF03958">
    <property type="entry name" value="Secretin_N"/>
    <property type="match status" value="3"/>
</dbReference>
<dbReference type="GO" id="GO:0009306">
    <property type="term" value="P:protein secretion"/>
    <property type="evidence" value="ECO:0007669"/>
    <property type="project" value="TreeGrafter"/>
</dbReference>
<evidence type="ECO:0000256" key="1">
    <source>
        <dbReference type="ARBA" id="ARBA00004370"/>
    </source>
</evidence>
<organism evidence="6">
    <name type="scientific">marine sediment metagenome</name>
    <dbReference type="NCBI Taxonomy" id="412755"/>
    <lineage>
        <taxon>unclassified sequences</taxon>
        <taxon>metagenomes</taxon>
        <taxon>ecological metagenomes</taxon>
    </lineage>
</organism>
<protein>
    <recommendedName>
        <fullName evidence="5">NolW-like domain-containing protein</fullName>
    </recommendedName>
</protein>
<comment type="caution">
    <text evidence="6">The sequence shown here is derived from an EMBL/GenBank/DDBJ whole genome shotgun (WGS) entry which is preliminary data.</text>
</comment>
<dbReference type="PANTHER" id="PTHR30332">
    <property type="entry name" value="PROBABLE GENERAL SECRETION PATHWAY PROTEIN D"/>
    <property type="match status" value="1"/>
</dbReference>
<dbReference type="GO" id="GO:0015627">
    <property type="term" value="C:type II protein secretion system complex"/>
    <property type="evidence" value="ECO:0007669"/>
    <property type="project" value="TreeGrafter"/>
</dbReference>
<name>A0A0F8WXM8_9ZZZZ</name>
<evidence type="ECO:0000256" key="2">
    <source>
        <dbReference type="ARBA" id="ARBA00022729"/>
    </source>
</evidence>
<dbReference type="PANTHER" id="PTHR30332:SF24">
    <property type="entry name" value="SECRETIN GSPD-RELATED"/>
    <property type="match status" value="1"/>
</dbReference>
<evidence type="ECO:0000259" key="5">
    <source>
        <dbReference type="Pfam" id="PF03958"/>
    </source>
</evidence>
<evidence type="ECO:0000313" key="6">
    <source>
        <dbReference type="EMBL" id="KKK61383.1"/>
    </source>
</evidence>
<gene>
    <name evidence="6" type="ORF">LCGC14_3014880</name>
</gene>
<evidence type="ECO:0000256" key="4">
    <source>
        <dbReference type="SAM" id="Coils"/>
    </source>
</evidence>
<dbReference type="Gene3D" id="3.30.1370.120">
    <property type="match status" value="4"/>
</dbReference>